<reference evidence="1" key="1">
    <citation type="submission" date="2023-03" db="EMBL/GenBank/DDBJ databases">
        <authorList>
            <person name="Steffen K."/>
            <person name="Cardenas P."/>
        </authorList>
    </citation>
    <scope>NUCLEOTIDE SEQUENCE</scope>
</reference>
<accession>A0AA35WKY6</accession>
<proteinExistence type="predicted"/>
<dbReference type="Proteomes" id="UP001174909">
    <property type="component" value="Unassembled WGS sequence"/>
</dbReference>
<comment type="caution">
    <text evidence="1">The sequence shown here is derived from an EMBL/GenBank/DDBJ whole genome shotgun (WGS) entry which is preliminary data.</text>
</comment>
<sequence length="100" mass="10935">MLEAGQQKQKSEELRERLSKLSDASLRITASLDLNTTLQAVVDGACTLTDARYGALLVFDDSGQVQEFVTCGITAEQTRRVGSWPKAIGLLGHLRTITDR</sequence>
<organism evidence="1 2">
    <name type="scientific">Geodia barretti</name>
    <name type="common">Barrett's horny sponge</name>
    <dbReference type="NCBI Taxonomy" id="519541"/>
    <lineage>
        <taxon>Eukaryota</taxon>
        <taxon>Metazoa</taxon>
        <taxon>Porifera</taxon>
        <taxon>Demospongiae</taxon>
        <taxon>Heteroscleromorpha</taxon>
        <taxon>Tetractinellida</taxon>
        <taxon>Astrophorina</taxon>
        <taxon>Geodiidae</taxon>
        <taxon>Geodia</taxon>
    </lineage>
</organism>
<gene>
    <name evidence="1" type="ORF">GBAR_LOCUS14084</name>
</gene>
<dbReference type="Gene3D" id="3.30.450.40">
    <property type="match status" value="1"/>
</dbReference>
<dbReference type="SUPFAM" id="SSF55781">
    <property type="entry name" value="GAF domain-like"/>
    <property type="match status" value="1"/>
</dbReference>
<keyword evidence="1" id="KW-0808">Transferase</keyword>
<keyword evidence="2" id="KW-1185">Reference proteome</keyword>
<dbReference type="AlphaFoldDB" id="A0AA35WKY6"/>
<name>A0AA35WKY6_GEOBA</name>
<evidence type="ECO:0000313" key="2">
    <source>
        <dbReference type="Proteomes" id="UP001174909"/>
    </source>
</evidence>
<protein>
    <submittedName>
        <fullName evidence="1">Oxygen sensor histidine kinase response regulator DevS/DosS</fullName>
    </submittedName>
</protein>
<dbReference type="GO" id="GO:0016301">
    <property type="term" value="F:kinase activity"/>
    <property type="evidence" value="ECO:0007669"/>
    <property type="project" value="UniProtKB-KW"/>
</dbReference>
<keyword evidence="1" id="KW-0418">Kinase</keyword>
<evidence type="ECO:0000313" key="1">
    <source>
        <dbReference type="EMBL" id="CAI8024219.1"/>
    </source>
</evidence>
<dbReference type="InterPro" id="IPR029016">
    <property type="entry name" value="GAF-like_dom_sf"/>
</dbReference>
<dbReference type="EMBL" id="CASHTH010002063">
    <property type="protein sequence ID" value="CAI8024219.1"/>
    <property type="molecule type" value="Genomic_DNA"/>
</dbReference>